<evidence type="ECO:0000313" key="2">
    <source>
        <dbReference type="Proteomes" id="UP000070184"/>
    </source>
</evidence>
<evidence type="ECO:0000313" key="1">
    <source>
        <dbReference type="EMBL" id="KXA89937.1"/>
    </source>
</evidence>
<dbReference type="InterPro" id="IPR012675">
    <property type="entry name" value="Beta-grasp_dom_sf"/>
</dbReference>
<organism evidence="1 2">
    <name type="scientific">candidate division MSBL1 archaeon SCGC-AAA259B11</name>
    <dbReference type="NCBI Taxonomy" id="1698260"/>
    <lineage>
        <taxon>Archaea</taxon>
        <taxon>Methanobacteriati</taxon>
        <taxon>Methanobacteriota</taxon>
        <taxon>candidate division MSBL1</taxon>
    </lineage>
</organism>
<reference evidence="1 2" key="1">
    <citation type="journal article" date="2016" name="Sci. Rep.">
        <title>Metabolic traits of an uncultured archaeal lineage -MSBL1- from brine pools of the Red Sea.</title>
        <authorList>
            <person name="Mwirichia R."/>
            <person name="Alam I."/>
            <person name="Rashid M."/>
            <person name="Vinu M."/>
            <person name="Ba-Alawi W."/>
            <person name="Anthony Kamau A."/>
            <person name="Kamanda Ngugi D."/>
            <person name="Goker M."/>
            <person name="Klenk H.P."/>
            <person name="Bajic V."/>
            <person name="Stingl U."/>
        </authorList>
    </citation>
    <scope>NUCLEOTIDE SEQUENCE [LARGE SCALE GENOMIC DNA]</scope>
    <source>
        <strain evidence="1">SCGC-AAA259B11</strain>
    </source>
</reference>
<dbReference type="Proteomes" id="UP000070184">
    <property type="component" value="Unassembled WGS sequence"/>
</dbReference>
<dbReference type="SUPFAM" id="SSF54285">
    <property type="entry name" value="MoaD/ThiS"/>
    <property type="match status" value="1"/>
</dbReference>
<dbReference type="InterPro" id="IPR016155">
    <property type="entry name" value="Mopterin_synth/thiamin_S_b"/>
</dbReference>
<dbReference type="AlphaFoldDB" id="A0A133U6Y2"/>
<keyword evidence="2" id="KW-1185">Reference proteome</keyword>
<proteinExistence type="predicted"/>
<dbReference type="Gene3D" id="3.10.20.30">
    <property type="match status" value="1"/>
</dbReference>
<dbReference type="EMBL" id="LHXK01000017">
    <property type="protein sequence ID" value="KXA89937.1"/>
    <property type="molecule type" value="Genomic_DNA"/>
</dbReference>
<accession>A0A133U6Y2</accession>
<gene>
    <name evidence="1" type="ORF">AKJ61_01765</name>
</gene>
<evidence type="ECO:0008006" key="3">
    <source>
        <dbReference type="Google" id="ProtNLM"/>
    </source>
</evidence>
<sequence>MEVRLYGKLREKAPKTDKHSGKIGIIEIDSESFENISEILEYLEIREEEISHIFLDGEYTNPDRKISKENRLAIFPRDMGLLYKWYFSTEE</sequence>
<comment type="caution">
    <text evidence="1">The sequence shown here is derived from an EMBL/GenBank/DDBJ whole genome shotgun (WGS) entry which is preliminary data.</text>
</comment>
<name>A0A133U6Y2_9EURY</name>
<protein>
    <recommendedName>
        <fullName evidence="3">Ubiquitin Mut7-C domain-containing protein</fullName>
    </recommendedName>
</protein>